<evidence type="ECO:0000313" key="6">
    <source>
        <dbReference type="EMBL" id="PON38203.1"/>
    </source>
</evidence>
<evidence type="ECO:0000256" key="2">
    <source>
        <dbReference type="ARBA" id="ARBA00023012"/>
    </source>
</evidence>
<dbReference type="STRING" id="3476.A0A2P5ANQ8"/>
<keyword evidence="2 4" id="KW-0902">Two-component regulatory system</keyword>
<evidence type="ECO:0000256" key="3">
    <source>
        <dbReference type="PROSITE-ProRule" id="PRU00110"/>
    </source>
</evidence>
<reference evidence="7" key="1">
    <citation type="submission" date="2016-06" db="EMBL/GenBank/DDBJ databases">
        <title>Parallel loss of symbiosis genes in relatives of nitrogen-fixing non-legume Parasponia.</title>
        <authorList>
            <person name="Van Velzen R."/>
            <person name="Holmer R."/>
            <person name="Bu F."/>
            <person name="Rutten L."/>
            <person name="Van Zeijl A."/>
            <person name="Liu W."/>
            <person name="Santuari L."/>
            <person name="Cao Q."/>
            <person name="Sharma T."/>
            <person name="Shen D."/>
            <person name="Roswanjaya Y."/>
            <person name="Wardhani T."/>
            <person name="Kalhor M.S."/>
            <person name="Jansen J."/>
            <person name="Van den Hoogen J."/>
            <person name="Gungor B."/>
            <person name="Hartog M."/>
            <person name="Hontelez J."/>
            <person name="Verver J."/>
            <person name="Yang W.-C."/>
            <person name="Schijlen E."/>
            <person name="Repin R."/>
            <person name="Schilthuizen M."/>
            <person name="Schranz E."/>
            <person name="Heidstra R."/>
            <person name="Miyata K."/>
            <person name="Fedorova E."/>
            <person name="Kohlen W."/>
            <person name="Bisseling T."/>
            <person name="Smit S."/>
            <person name="Geurts R."/>
        </authorList>
    </citation>
    <scope>NUCLEOTIDE SEQUENCE [LARGE SCALE GENOMIC DNA]</scope>
    <source>
        <strain evidence="7">cv. WU1-14</strain>
    </source>
</reference>
<dbReference type="InterPro" id="IPR045871">
    <property type="entry name" value="AHP1-5/YPD1"/>
</dbReference>
<proteinExistence type="predicted"/>
<feature type="modified residue" description="Phosphohistidine" evidence="3">
    <location>
        <position position="79"/>
    </location>
</feature>
<accession>A0A2P5ANQ8</accession>
<dbReference type="InterPro" id="IPR008207">
    <property type="entry name" value="Sig_transdc_His_kin_Hpt_dom"/>
</dbReference>
<dbReference type="Gene3D" id="1.20.120.160">
    <property type="entry name" value="HPT domain"/>
    <property type="match status" value="1"/>
</dbReference>
<dbReference type="EMBL" id="JXTB01000503">
    <property type="protein sequence ID" value="PON38203.1"/>
    <property type="molecule type" value="Genomic_DNA"/>
</dbReference>
<gene>
    <name evidence="6" type="primary">PanHPT5</name>
    <name evidence="6" type="ORF">PanWU01x14_314220</name>
</gene>
<dbReference type="PANTHER" id="PTHR28242">
    <property type="entry name" value="PHOSPHORELAY INTERMEDIATE PROTEIN YPD1"/>
    <property type="match status" value="1"/>
</dbReference>
<comment type="function">
    <text evidence="4">Functions as a two-component phosphorelay mediators between cytokinin sensor histidine kinases and response regulators (B-type ARRs). Plays an important role in propagating cytokinin signal transduction.</text>
</comment>
<dbReference type="CDD" id="cd00088">
    <property type="entry name" value="HPT"/>
    <property type="match status" value="1"/>
</dbReference>
<protein>
    <recommendedName>
        <fullName evidence="4">Histidine-containing phosphotransfer protein</fullName>
    </recommendedName>
</protein>
<dbReference type="OrthoDB" id="591185at2759"/>
<dbReference type="GO" id="GO:0000160">
    <property type="term" value="P:phosphorelay signal transduction system"/>
    <property type="evidence" value="ECO:0007669"/>
    <property type="project" value="UniProtKB-UniRule"/>
</dbReference>
<dbReference type="GO" id="GO:0009927">
    <property type="term" value="F:histidine phosphotransfer kinase activity"/>
    <property type="evidence" value="ECO:0007669"/>
    <property type="project" value="UniProtKB-UniRule"/>
</dbReference>
<organism evidence="6 7">
    <name type="scientific">Parasponia andersonii</name>
    <name type="common">Sponia andersonii</name>
    <dbReference type="NCBI Taxonomy" id="3476"/>
    <lineage>
        <taxon>Eukaryota</taxon>
        <taxon>Viridiplantae</taxon>
        <taxon>Streptophyta</taxon>
        <taxon>Embryophyta</taxon>
        <taxon>Tracheophyta</taxon>
        <taxon>Spermatophyta</taxon>
        <taxon>Magnoliopsida</taxon>
        <taxon>eudicotyledons</taxon>
        <taxon>Gunneridae</taxon>
        <taxon>Pentapetalae</taxon>
        <taxon>rosids</taxon>
        <taxon>fabids</taxon>
        <taxon>Rosales</taxon>
        <taxon>Cannabaceae</taxon>
        <taxon>Parasponia</taxon>
    </lineage>
</organism>
<keyword evidence="7" id="KW-1185">Reference proteome</keyword>
<keyword evidence="3" id="KW-0597">Phosphoprotein</keyword>
<dbReference type="AlphaFoldDB" id="A0A2P5ANQ8"/>
<dbReference type="InterPro" id="IPR036641">
    <property type="entry name" value="HPT_dom_sf"/>
</dbReference>
<name>A0A2P5ANQ8_PARAD</name>
<dbReference type="PANTHER" id="PTHR28242:SF30">
    <property type="entry name" value="HISTIDINE-CONTAINING PHOSPHOTRANSFER PROTEIN 2"/>
    <property type="match status" value="1"/>
</dbReference>
<feature type="domain" description="HPt" evidence="5">
    <location>
        <begin position="38"/>
        <end position="140"/>
    </location>
</feature>
<dbReference type="Proteomes" id="UP000237105">
    <property type="component" value="Unassembled WGS sequence"/>
</dbReference>
<evidence type="ECO:0000259" key="5">
    <source>
        <dbReference type="PROSITE" id="PS50894"/>
    </source>
</evidence>
<dbReference type="GO" id="GO:0009736">
    <property type="term" value="P:cytokinin-activated signaling pathway"/>
    <property type="evidence" value="ECO:0007669"/>
    <property type="project" value="UniProtKB-KW"/>
</dbReference>
<keyword evidence="1 4" id="KW-0932">Cytokinin signaling pathway</keyword>
<comment type="caution">
    <text evidence="6">The sequence shown here is derived from an EMBL/GenBank/DDBJ whole genome shotgun (WGS) entry which is preliminary data.</text>
</comment>
<evidence type="ECO:0000313" key="7">
    <source>
        <dbReference type="Proteomes" id="UP000237105"/>
    </source>
</evidence>
<dbReference type="GO" id="GO:0043424">
    <property type="term" value="F:protein histidine kinase binding"/>
    <property type="evidence" value="ECO:0007669"/>
    <property type="project" value="UniProtKB-UniRule"/>
</dbReference>
<evidence type="ECO:0000256" key="4">
    <source>
        <dbReference type="RuleBase" id="RU369004"/>
    </source>
</evidence>
<dbReference type="GO" id="GO:0005829">
    <property type="term" value="C:cytosol"/>
    <property type="evidence" value="ECO:0007669"/>
    <property type="project" value="UniProtKB-SubCell"/>
</dbReference>
<dbReference type="Pfam" id="PF01627">
    <property type="entry name" value="Hpt"/>
    <property type="match status" value="1"/>
</dbReference>
<dbReference type="SUPFAM" id="SSF47226">
    <property type="entry name" value="Histidine-containing phosphotransfer domain, HPT domain"/>
    <property type="match status" value="1"/>
</dbReference>
<dbReference type="PROSITE" id="PS50894">
    <property type="entry name" value="HPT"/>
    <property type="match status" value="1"/>
</dbReference>
<comment type="subcellular location">
    <subcellularLocation>
        <location evidence="4">Cytoplasm</location>
        <location evidence="4">Cytosol</location>
    </subcellularLocation>
    <subcellularLocation>
        <location evidence="4">Nucleus</location>
    </subcellularLocation>
</comment>
<comment type="domain">
    <text evidence="4">Histidine-containing phosphotransfer domain (HPt) contains an active histidine that mediates the phosphotransfer.</text>
</comment>
<keyword evidence="6" id="KW-0808">Transferase</keyword>
<sequence length="151" mass="17477">MVGINRAQQHRNFIRSMNEQGILDHHFGYLETLRSDDNPLHISQVLGSFFRNAESHIEEITRYMSEARFNFVKVHDTAHQLKGASANIGGCRVALACQELLQACYNKDKEGCSTSLERVKHEYNILHENLHRFCELERANHAADEARRSRR</sequence>
<dbReference type="GO" id="GO:0005634">
    <property type="term" value="C:nucleus"/>
    <property type="evidence" value="ECO:0007669"/>
    <property type="project" value="UniProtKB-SubCell"/>
</dbReference>
<evidence type="ECO:0000256" key="1">
    <source>
        <dbReference type="ARBA" id="ARBA00022864"/>
    </source>
</evidence>